<feature type="transmembrane region" description="Helical" evidence="5">
    <location>
        <begin position="183"/>
        <end position="206"/>
    </location>
</feature>
<keyword evidence="2 5" id="KW-0812">Transmembrane</keyword>
<feature type="domain" description="EamA" evidence="6">
    <location>
        <begin position="156"/>
        <end position="284"/>
    </location>
</feature>
<evidence type="ECO:0000259" key="6">
    <source>
        <dbReference type="Pfam" id="PF00892"/>
    </source>
</evidence>
<feature type="transmembrane region" description="Helical" evidence="5">
    <location>
        <begin position="106"/>
        <end position="123"/>
    </location>
</feature>
<dbReference type="OrthoDB" id="148351at2"/>
<feature type="transmembrane region" description="Helical" evidence="5">
    <location>
        <begin position="268"/>
        <end position="288"/>
    </location>
</feature>
<evidence type="ECO:0000313" key="7">
    <source>
        <dbReference type="EMBL" id="TXR53377.1"/>
    </source>
</evidence>
<reference evidence="7 8" key="1">
    <citation type="submission" date="2019-07" db="EMBL/GenBank/DDBJ databases">
        <title>Reinekea sp. strain SSH23 genome sequencing and assembly.</title>
        <authorList>
            <person name="Kim I."/>
        </authorList>
    </citation>
    <scope>NUCLEOTIDE SEQUENCE [LARGE SCALE GENOMIC DNA]</scope>
    <source>
        <strain evidence="7 8">SSH23</strain>
    </source>
</reference>
<dbReference type="PANTHER" id="PTHR22911">
    <property type="entry name" value="ACYL-MALONYL CONDENSING ENZYME-RELATED"/>
    <property type="match status" value="1"/>
</dbReference>
<dbReference type="SUPFAM" id="SSF103481">
    <property type="entry name" value="Multidrug resistance efflux transporter EmrE"/>
    <property type="match status" value="2"/>
</dbReference>
<evidence type="ECO:0000256" key="3">
    <source>
        <dbReference type="ARBA" id="ARBA00022989"/>
    </source>
</evidence>
<sequence>MNSAMRHKLPATTIGVIMCFSAYATFSIQDAVMKWFVTDFSVAELLFWRSLTSILVCLALGGAAIIKQALSSKILLPLIWRSIIAALAWFFYYLSARELSLAQMTTLYYSAPIIVVLLAVALLKEQPTKRQWAATAIGFIGVIIASKPEATNQYLSIFYALFSAFLWAYTYILLRKLSGKSSILVQMLLANVVTTLMTGATLPWTFTSIDATTISVMVLTGVIGALGQYFLFSSFEYADASTLAPIEYSGLIWAFLFSYFIWGNQPGYFLIIGAMFIALSGFLSITVNKQTSTTAKPKKGKLA</sequence>
<dbReference type="RefSeq" id="WP_147712696.1">
    <property type="nucleotide sequence ID" value="NZ_VKAD01000001.1"/>
</dbReference>
<accession>A0A5C8Z6W9</accession>
<feature type="domain" description="EamA" evidence="6">
    <location>
        <begin position="14"/>
        <end position="145"/>
    </location>
</feature>
<dbReference type="GO" id="GO:0016020">
    <property type="term" value="C:membrane"/>
    <property type="evidence" value="ECO:0007669"/>
    <property type="project" value="UniProtKB-SubCell"/>
</dbReference>
<gene>
    <name evidence="7" type="ORF">FME95_02050</name>
</gene>
<keyword evidence="4 5" id="KW-0472">Membrane</keyword>
<evidence type="ECO:0000256" key="2">
    <source>
        <dbReference type="ARBA" id="ARBA00022692"/>
    </source>
</evidence>
<dbReference type="Pfam" id="PF00892">
    <property type="entry name" value="EamA"/>
    <property type="match status" value="2"/>
</dbReference>
<protein>
    <submittedName>
        <fullName evidence="7">DMT family transporter</fullName>
    </submittedName>
</protein>
<proteinExistence type="predicted"/>
<keyword evidence="8" id="KW-1185">Reference proteome</keyword>
<dbReference type="AlphaFoldDB" id="A0A5C8Z6W9"/>
<comment type="subcellular location">
    <subcellularLocation>
        <location evidence="1">Membrane</location>
        <topology evidence="1">Multi-pass membrane protein</topology>
    </subcellularLocation>
</comment>
<dbReference type="PANTHER" id="PTHR22911:SF6">
    <property type="entry name" value="SOLUTE CARRIER FAMILY 35 MEMBER G1"/>
    <property type="match status" value="1"/>
</dbReference>
<evidence type="ECO:0000256" key="1">
    <source>
        <dbReference type="ARBA" id="ARBA00004141"/>
    </source>
</evidence>
<feature type="transmembrane region" description="Helical" evidence="5">
    <location>
        <begin position="46"/>
        <end position="66"/>
    </location>
</feature>
<dbReference type="Gene3D" id="1.10.3730.20">
    <property type="match status" value="1"/>
</dbReference>
<feature type="transmembrane region" description="Helical" evidence="5">
    <location>
        <begin position="78"/>
        <end position="94"/>
    </location>
</feature>
<comment type="caution">
    <text evidence="7">The sequence shown here is derived from an EMBL/GenBank/DDBJ whole genome shotgun (WGS) entry which is preliminary data.</text>
</comment>
<evidence type="ECO:0000256" key="4">
    <source>
        <dbReference type="ARBA" id="ARBA00023136"/>
    </source>
</evidence>
<feature type="transmembrane region" description="Helical" evidence="5">
    <location>
        <begin position="243"/>
        <end position="262"/>
    </location>
</feature>
<name>A0A5C8Z6W9_9GAMM</name>
<evidence type="ECO:0000313" key="8">
    <source>
        <dbReference type="Proteomes" id="UP000321764"/>
    </source>
</evidence>
<keyword evidence="3 5" id="KW-1133">Transmembrane helix</keyword>
<feature type="transmembrane region" description="Helical" evidence="5">
    <location>
        <begin position="154"/>
        <end position="174"/>
    </location>
</feature>
<dbReference type="InterPro" id="IPR000620">
    <property type="entry name" value="EamA_dom"/>
</dbReference>
<dbReference type="InterPro" id="IPR037185">
    <property type="entry name" value="EmrE-like"/>
</dbReference>
<feature type="transmembrane region" description="Helical" evidence="5">
    <location>
        <begin position="9"/>
        <end position="26"/>
    </location>
</feature>
<feature type="transmembrane region" description="Helical" evidence="5">
    <location>
        <begin position="132"/>
        <end position="148"/>
    </location>
</feature>
<dbReference type="EMBL" id="VKAD01000001">
    <property type="protein sequence ID" value="TXR53377.1"/>
    <property type="molecule type" value="Genomic_DNA"/>
</dbReference>
<feature type="transmembrane region" description="Helical" evidence="5">
    <location>
        <begin position="212"/>
        <end position="231"/>
    </location>
</feature>
<evidence type="ECO:0000256" key="5">
    <source>
        <dbReference type="SAM" id="Phobius"/>
    </source>
</evidence>
<organism evidence="7 8">
    <name type="scientific">Reinekea thalattae</name>
    <dbReference type="NCBI Taxonomy" id="2593301"/>
    <lineage>
        <taxon>Bacteria</taxon>
        <taxon>Pseudomonadati</taxon>
        <taxon>Pseudomonadota</taxon>
        <taxon>Gammaproteobacteria</taxon>
        <taxon>Oceanospirillales</taxon>
        <taxon>Saccharospirillaceae</taxon>
        <taxon>Reinekea</taxon>
    </lineage>
</organism>
<dbReference type="Proteomes" id="UP000321764">
    <property type="component" value="Unassembled WGS sequence"/>
</dbReference>